<evidence type="ECO:0000256" key="8">
    <source>
        <dbReference type="ARBA" id="ARBA00022679"/>
    </source>
</evidence>
<dbReference type="Pfam" id="PF02518">
    <property type="entry name" value="HATPase_c"/>
    <property type="match status" value="1"/>
</dbReference>
<evidence type="ECO:0000256" key="9">
    <source>
        <dbReference type="ARBA" id="ARBA00022692"/>
    </source>
</evidence>
<evidence type="ECO:0000256" key="10">
    <source>
        <dbReference type="ARBA" id="ARBA00022741"/>
    </source>
</evidence>
<dbReference type="InterPro" id="IPR003594">
    <property type="entry name" value="HATPase_dom"/>
</dbReference>
<feature type="transmembrane region" description="Helical" evidence="24">
    <location>
        <begin position="409"/>
        <end position="437"/>
    </location>
</feature>
<dbReference type="InterPro" id="IPR025201">
    <property type="entry name" value="KdpD_TM"/>
</dbReference>
<evidence type="ECO:0000256" key="15">
    <source>
        <dbReference type="ARBA" id="ARBA00023015"/>
    </source>
</evidence>
<comment type="subcellular location">
    <subcellularLocation>
        <location evidence="3">Cell membrane</location>
    </subcellularLocation>
    <subcellularLocation>
        <location evidence="4">Cytoplasm</location>
    </subcellularLocation>
    <subcellularLocation>
        <location evidence="2">Membrane</location>
        <topology evidence="2">Multi-pass membrane protein</topology>
    </subcellularLocation>
</comment>
<dbReference type="AlphaFoldDB" id="A0A1V6MVK9"/>
<evidence type="ECO:0000313" key="28">
    <source>
        <dbReference type="EMBL" id="OQD56336.1"/>
    </source>
</evidence>
<dbReference type="Gene3D" id="6.10.250.690">
    <property type="match status" value="1"/>
</dbReference>
<dbReference type="InterPro" id="IPR014729">
    <property type="entry name" value="Rossmann-like_a/b/a_fold"/>
</dbReference>
<feature type="transmembrane region" description="Helical" evidence="24">
    <location>
        <begin position="457"/>
        <end position="478"/>
    </location>
</feature>
<dbReference type="SMART" id="SM00862">
    <property type="entry name" value="Trans_reg_C"/>
    <property type="match status" value="1"/>
</dbReference>
<dbReference type="InterPro" id="IPR038318">
    <property type="entry name" value="KdpD_sf"/>
</dbReference>
<feature type="region of interest" description="Disordered" evidence="23">
    <location>
        <begin position="831"/>
        <end position="876"/>
    </location>
</feature>
<evidence type="ECO:0000259" key="26">
    <source>
        <dbReference type="PROSITE" id="PS50110"/>
    </source>
</evidence>
<dbReference type="SUPFAM" id="SSF55874">
    <property type="entry name" value="ATPase domain of HSP90 chaperone/DNA topoisomerase II/histidine kinase"/>
    <property type="match status" value="1"/>
</dbReference>
<dbReference type="Gene3D" id="3.40.50.620">
    <property type="entry name" value="HUPs"/>
    <property type="match status" value="1"/>
</dbReference>
<dbReference type="CDD" id="cd00082">
    <property type="entry name" value="HisKA"/>
    <property type="match status" value="1"/>
</dbReference>
<keyword evidence="7 21" id="KW-0597">Phosphoprotein</keyword>
<evidence type="ECO:0000256" key="11">
    <source>
        <dbReference type="ARBA" id="ARBA00022777"/>
    </source>
</evidence>
<keyword evidence="9 24" id="KW-0812">Transmembrane</keyword>
<dbReference type="GO" id="GO:0005524">
    <property type="term" value="F:ATP binding"/>
    <property type="evidence" value="ECO:0007669"/>
    <property type="project" value="UniProtKB-KW"/>
</dbReference>
<dbReference type="CDD" id="cd00383">
    <property type="entry name" value="trans_reg_C"/>
    <property type="match status" value="1"/>
</dbReference>
<gene>
    <name evidence="28" type="ORF">BM536_008675</name>
</gene>
<dbReference type="SUPFAM" id="SSF52402">
    <property type="entry name" value="Adenine nucleotide alpha hydrolases-like"/>
    <property type="match status" value="1"/>
</dbReference>
<evidence type="ECO:0000256" key="16">
    <source>
        <dbReference type="ARBA" id="ARBA00023125"/>
    </source>
</evidence>
<dbReference type="PANTHER" id="PTHR45569">
    <property type="entry name" value="SENSOR PROTEIN KDPD"/>
    <property type="match status" value="1"/>
</dbReference>
<keyword evidence="10" id="KW-0547">Nucleotide-binding</keyword>
<keyword evidence="14" id="KW-0902">Two-component regulatory system</keyword>
<evidence type="ECO:0000256" key="21">
    <source>
        <dbReference type="PROSITE-ProRule" id="PRU00169"/>
    </source>
</evidence>
<reference evidence="29" key="1">
    <citation type="submission" date="2016-11" db="EMBL/GenBank/DDBJ databases">
        <authorList>
            <person name="Schniete J.K."/>
            <person name="Salih T."/>
            <person name="Algora Gallardo L."/>
            <person name="Martinez Fernandez S."/>
            <person name="Herron P.R."/>
        </authorList>
    </citation>
    <scope>NUCLEOTIDE SEQUENCE [LARGE SCALE GENOMIC DNA]</scope>
    <source>
        <strain evidence="29">DSM 41896</strain>
    </source>
</reference>
<dbReference type="PANTHER" id="PTHR45569:SF1">
    <property type="entry name" value="SENSOR PROTEIN KDPD"/>
    <property type="match status" value="1"/>
</dbReference>
<dbReference type="InterPro" id="IPR003852">
    <property type="entry name" value="Sig_transdc_His_kinase_KdpD_N"/>
</dbReference>
<dbReference type="SMART" id="SM00448">
    <property type="entry name" value="REC"/>
    <property type="match status" value="1"/>
</dbReference>
<evidence type="ECO:0000259" key="27">
    <source>
        <dbReference type="PROSITE" id="PS51755"/>
    </source>
</evidence>
<dbReference type="Pfam" id="PF00072">
    <property type="entry name" value="Response_reg"/>
    <property type="match status" value="1"/>
</dbReference>
<dbReference type="InterPro" id="IPR001867">
    <property type="entry name" value="OmpR/PhoB-type_DNA-bd"/>
</dbReference>
<feature type="domain" description="OmpR/PhoB-type" evidence="27">
    <location>
        <begin position="1002"/>
        <end position="1101"/>
    </location>
</feature>
<dbReference type="OrthoDB" id="9806130at2"/>
<dbReference type="PRINTS" id="PR00344">
    <property type="entry name" value="BCTRLSENSOR"/>
</dbReference>
<dbReference type="PROSITE" id="PS50110">
    <property type="entry name" value="RESPONSE_REGULATORY"/>
    <property type="match status" value="1"/>
</dbReference>
<dbReference type="SMART" id="SM00387">
    <property type="entry name" value="HATPase_c"/>
    <property type="match status" value="1"/>
</dbReference>
<keyword evidence="13 24" id="KW-1133">Transmembrane helix</keyword>
<dbReference type="SUPFAM" id="SSF47384">
    <property type="entry name" value="Homodimeric domain of signal transducing histidine kinase"/>
    <property type="match status" value="1"/>
</dbReference>
<dbReference type="InterPro" id="IPR036890">
    <property type="entry name" value="HATPase_C_sf"/>
</dbReference>
<dbReference type="PROSITE" id="PS50109">
    <property type="entry name" value="HIS_KIN"/>
    <property type="match status" value="1"/>
</dbReference>
<dbReference type="InterPro" id="IPR036097">
    <property type="entry name" value="HisK_dim/P_sf"/>
</dbReference>
<evidence type="ECO:0000259" key="25">
    <source>
        <dbReference type="PROSITE" id="PS50109"/>
    </source>
</evidence>
<dbReference type="InterPro" id="IPR036388">
    <property type="entry name" value="WH-like_DNA-bd_sf"/>
</dbReference>
<keyword evidence="18" id="KW-0804">Transcription</keyword>
<dbReference type="CDD" id="cd00075">
    <property type="entry name" value="HATPase"/>
    <property type="match status" value="1"/>
</dbReference>
<evidence type="ECO:0000256" key="7">
    <source>
        <dbReference type="ARBA" id="ARBA00022553"/>
    </source>
</evidence>
<dbReference type="Pfam" id="PF00486">
    <property type="entry name" value="Trans_reg_C"/>
    <property type="match status" value="1"/>
</dbReference>
<dbReference type="InterPro" id="IPR003661">
    <property type="entry name" value="HisK_dim/P_dom"/>
</dbReference>
<keyword evidence="6" id="KW-0963">Cytoplasm</keyword>
<dbReference type="InterPro" id="IPR005467">
    <property type="entry name" value="His_kinase_dom"/>
</dbReference>
<dbReference type="InterPro" id="IPR004358">
    <property type="entry name" value="Sig_transdc_His_kin-like_C"/>
</dbReference>
<evidence type="ECO:0000256" key="4">
    <source>
        <dbReference type="ARBA" id="ARBA00004496"/>
    </source>
</evidence>
<sequence>MARGKLRIHLGAAPGVGKTYAMLSEAHRRVERGTDCVVAFAEHYDRPRTEAMLHGLEEVPRRRLEYRGAARTEMDVDAVLARRPQVALVDELAHTNVPGSRNAKRWQDVEDLLAAGIDVISTVNIQHLESLGDVVESITGVRQQETVPDEFVRRADQIELVDMSPQALRRRMAHGNIYAPDKVDAALSNHFRPGNLTALRELALLWVADRVDEYLKQYRSEHRVSAIWGSRERIVVGLTGGPEGRTLIRRAARLAEKGAGGEVLAVYVAGTDGLTSASPKELAVQRTLVEDLGGTFHHVVGDDVPAALLDFARGANATQIVLGSSRRKAWQYVFGPGVGATIARESGPDLDVHIVTHEGAAKGRGLPVARGARLGRARIIWGWAVGLAGPPLMTVLLGTVHLGLANDMLLLLTVTVAAALLGGLLPALASAALGSLLLNYFSTAPLHRWTVADPKNIVAIVIFVWVGVSVASVVDLAARRTHQAARLRAESEILSYLAGNVLRGETSLEALLERVRETFGMESAALLERGDHQAPWTCAGRVGVGPPVERPEDADVDVPVGDRLALALTGRVLPAADRRVLAAFAAQAVVVLDRRRLQEEADRARTLAEGNRIRTALLAAVSHDLRTPLAGIKAAVSSLRSDDVAWSEEDRAELLEGIEDGADRLDHLVGNLLDMSRLQTGTVTLIIRETDLDEVVPMALGGVPADSVTLDIPETLPMVAVDAGLLERSVANLVENAVKYSPDGTPVLVSASALAGRVEVRVVDRGPGVPDEAKERIFEPFQRYGDAPRGAGVGLGLAVARGFAEAMGGTLDAEDTPGGGLTMVLTVRRGRRTGTARRGRPPARAPHRRRPVPETPRTTRKAGFMSSTGGTPQSPTRVLVIDDEPQIVRALVINLQARKYEVDAAHDGATALRVAAARHPDVIVLDLGLPDMDGVEVIKGLRGWTRVPILVLSARHSSDEKVEALDAGADDYVTKPFGMDELLARLRAAVRRAEPAGGDEDEALVETDGFTVDLGAKKVNRDGKDVRLTPTEWHLLEVLVRNTGRLVGQKQLLQEVWGPSYGTETNYLRVYMAQLRRKLEVDPSHPRHFITEPGMGYRFEK</sequence>
<keyword evidence="11 28" id="KW-0418">Kinase</keyword>
<dbReference type="Gene3D" id="1.10.287.130">
    <property type="match status" value="1"/>
</dbReference>
<keyword evidence="8" id="KW-0808">Transferase</keyword>
<comment type="function">
    <text evidence="19">Member of the two-component regulatory system KdpD/KdpE involved in the regulation of the kdp operon. Upon phosphorylation by KdpD, functions as a transcription regulator by direct binding to promoter regions of target genes to positively regulate their expression.</text>
</comment>
<dbReference type="GO" id="GO:0005737">
    <property type="term" value="C:cytoplasm"/>
    <property type="evidence" value="ECO:0007669"/>
    <property type="project" value="UniProtKB-SubCell"/>
</dbReference>
<dbReference type="STRING" id="114686.BM536_008675"/>
<dbReference type="Pfam" id="PF13493">
    <property type="entry name" value="DUF4118"/>
    <property type="match status" value="1"/>
</dbReference>
<feature type="DNA-binding region" description="OmpR/PhoB-type" evidence="22">
    <location>
        <begin position="1002"/>
        <end position="1101"/>
    </location>
</feature>
<dbReference type="InterPro" id="IPR027417">
    <property type="entry name" value="P-loop_NTPase"/>
</dbReference>
<evidence type="ECO:0000256" key="19">
    <source>
        <dbReference type="ARBA" id="ARBA00057085"/>
    </source>
</evidence>
<keyword evidence="15" id="KW-0805">Transcription regulation</keyword>
<dbReference type="FunFam" id="3.40.50.300:FF:000483">
    <property type="entry name" value="Sensor histidine kinase KdpD"/>
    <property type="match status" value="1"/>
</dbReference>
<feature type="modified residue" description="4-aspartylphosphate" evidence="21">
    <location>
        <position position="926"/>
    </location>
</feature>
<dbReference type="GO" id="GO:0005886">
    <property type="term" value="C:plasma membrane"/>
    <property type="evidence" value="ECO:0007669"/>
    <property type="project" value="UniProtKB-SubCell"/>
</dbReference>
<reference evidence="28 29" key="2">
    <citation type="submission" date="2017-02" db="EMBL/GenBank/DDBJ databases">
        <title>Draft genome sequence of Streptomyces phaeoluteigriseus type strain DSM41896.</title>
        <authorList>
            <person name="Salih T.S."/>
            <person name="Algora Gallardo L."/>
            <person name="Melo Santos T."/>
            <person name="Filgueira Martinez S."/>
            <person name="Herron P.R."/>
        </authorList>
    </citation>
    <scope>NUCLEOTIDE SEQUENCE [LARGE SCALE GENOMIC DNA]</scope>
    <source>
        <strain evidence="28 29">DSM 41896</strain>
    </source>
</reference>
<evidence type="ECO:0000256" key="2">
    <source>
        <dbReference type="ARBA" id="ARBA00004141"/>
    </source>
</evidence>
<comment type="caution">
    <text evidence="28">The sequence shown here is derived from an EMBL/GenBank/DDBJ whole genome shotgun (WGS) entry which is preliminary data.</text>
</comment>
<dbReference type="Gene3D" id="3.30.565.10">
    <property type="entry name" value="Histidine kinase-like ATPase, C-terminal domain"/>
    <property type="match status" value="1"/>
</dbReference>
<evidence type="ECO:0000256" key="5">
    <source>
        <dbReference type="ARBA" id="ARBA00012438"/>
    </source>
</evidence>
<evidence type="ECO:0000256" key="17">
    <source>
        <dbReference type="ARBA" id="ARBA00023136"/>
    </source>
</evidence>
<dbReference type="InterPro" id="IPR006016">
    <property type="entry name" value="UspA"/>
</dbReference>
<evidence type="ECO:0000256" key="13">
    <source>
        <dbReference type="ARBA" id="ARBA00022989"/>
    </source>
</evidence>
<dbReference type="RefSeq" id="WP_094102773.1">
    <property type="nucleotide sequence ID" value="NZ_MPOH02000009.1"/>
</dbReference>
<evidence type="ECO:0000256" key="1">
    <source>
        <dbReference type="ARBA" id="ARBA00000085"/>
    </source>
</evidence>
<evidence type="ECO:0000256" key="23">
    <source>
        <dbReference type="SAM" id="MobiDB-lite"/>
    </source>
</evidence>
<dbReference type="Pfam" id="PF02702">
    <property type="entry name" value="KdpD"/>
    <property type="match status" value="1"/>
</dbReference>
<dbReference type="InterPro" id="IPR011006">
    <property type="entry name" value="CheY-like_superfamily"/>
</dbReference>
<evidence type="ECO:0000256" key="12">
    <source>
        <dbReference type="ARBA" id="ARBA00022840"/>
    </source>
</evidence>
<dbReference type="FunFam" id="1.10.287.130:FF:000021">
    <property type="entry name" value="Sensor histidine kinase KdpD"/>
    <property type="match status" value="1"/>
</dbReference>
<evidence type="ECO:0000256" key="20">
    <source>
        <dbReference type="ARBA" id="ARBA00074083"/>
    </source>
</evidence>
<protein>
    <recommendedName>
        <fullName evidence="20">Transcriptional regulatory protein KdpE</fullName>
        <ecNumber evidence="5">2.7.13.3</ecNumber>
    </recommendedName>
</protein>
<dbReference type="Proteomes" id="UP000184286">
    <property type="component" value="Unassembled WGS sequence"/>
</dbReference>
<dbReference type="FunFam" id="3.40.50.620:FF:000112">
    <property type="entry name" value="Sensor histidine kinase KdpD"/>
    <property type="match status" value="1"/>
</dbReference>
<dbReference type="InterPro" id="IPR001789">
    <property type="entry name" value="Sig_transdc_resp-reg_receiver"/>
</dbReference>
<dbReference type="FunFam" id="3.40.50.2300:FF:000021">
    <property type="entry name" value="Two-component system response regulator KdpE"/>
    <property type="match status" value="1"/>
</dbReference>
<feature type="domain" description="Response regulatory" evidence="26">
    <location>
        <begin position="877"/>
        <end position="990"/>
    </location>
</feature>
<dbReference type="FunFam" id="1.10.10.10:FF:000210">
    <property type="entry name" value="Winged-helix transcriptional response regulator KdpE"/>
    <property type="match status" value="1"/>
</dbReference>
<dbReference type="Gene3D" id="1.20.120.620">
    <property type="entry name" value="Backbone structure of the membrane domain of e. Coli histidine kinase receptor kdpd"/>
    <property type="match status" value="1"/>
</dbReference>
<accession>A0A1V6MVK9</accession>
<dbReference type="Gene3D" id="3.40.50.2300">
    <property type="match status" value="1"/>
</dbReference>
<comment type="catalytic activity">
    <reaction evidence="1">
        <text>ATP + protein L-histidine = ADP + protein N-phospho-L-histidine.</text>
        <dbReference type="EC" id="2.7.13.3"/>
    </reaction>
</comment>
<dbReference type="PROSITE" id="PS51755">
    <property type="entry name" value="OMPR_PHOB"/>
    <property type="match status" value="1"/>
</dbReference>
<dbReference type="SMART" id="SM00388">
    <property type="entry name" value="HisKA"/>
    <property type="match status" value="1"/>
</dbReference>
<feature type="compositionally biased region" description="Polar residues" evidence="23">
    <location>
        <begin position="865"/>
        <end position="876"/>
    </location>
</feature>
<dbReference type="EMBL" id="MPOH02000009">
    <property type="protein sequence ID" value="OQD56336.1"/>
    <property type="molecule type" value="Genomic_DNA"/>
</dbReference>
<evidence type="ECO:0000256" key="3">
    <source>
        <dbReference type="ARBA" id="ARBA00004236"/>
    </source>
</evidence>
<evidence type="ECO:0000256" key="18">
    <source>
        <dbReference type="ARBA" id="ARBA00023163"/>
    </source>
</evidence>
<feature type="compositionally biased region" description="Basic residues" evidence="23">
    <location>
        <begin position="831"/>
        <end position="850"/>
    </location>
</feature>
<evidence type="ECO:0000256" key="6">
    <source>
        <dbReference type="ARBA" id="ARBA00022490"/>
    </source>
</evidence>
<feature type="domain" description="Histidine kinase" evidence="25">
    <location>
        <begin position="620"/>
        <end position="831"/>
    </location>
</feature>
<dbReference type="Pfam" id="PF00512">
    <property type="entry name" value="HisKA"/>
    <property type="match status" value="1"/>
</dbReference>
<dbReference type="EC" id="2.7.13.3" evidence="5"/>
<dbReference type="Gene3D" id="1.10.10.10">
    <property type="entry name" value="Winged helix-like DNA-binding domain superfamily/Winged helix DNA-binding domain"/>
    <property type="match status" value="1"/>
</dbReference>
<dbReference type="CDD" id="cd17620">
    <property type="entry name" value="REC_OmpR_KdpE-like"/>
    <property type="match status" value="1"/>
</dbReference>
<dbReference type="Gene3D" id="3.40.50.300">
    <property type="entry name" value="P-loop containing nucleotide triphosphate hydrolases"/>
    <property type="match status" value="1"/>
</dbReference>
<dbReference type="GO" id="GO:0045893">
    <property type="term" value="P:positive regulation of DNA-templated transcription"/>
    <property type="evidence" value="ECO:0007669"/>
    <property type="project" value="UniProtKB-ARBA"/>
</dbReference>
<organism evidence="28 29">
    <name type="scientific">Streptomyces phaeoluteigriseus</name>
    <dbReference type="NCBI Taxonomy" id="114686"/>
    <lineage>
        <taxon>Bacteria</taxon>
        <taxon>Bacillati</taxon>
        <taxon>Actinomycetota</taxon>
        <taxon>Actinomycetes</taxon>
        <taxon>Kitasatosporales</taxon>
        <taxon>Streptomycetaceae</taxon>
        <taxon>Streptomyces</taxon>
        <taxon>Streptomyces aurantiacus group</taxon>
    </lineage>
</organism>
<name>A0A1V6MVK9_9ACTN</name>
<keyword evidence="17 24" id="KW-0472">Membrane</keyword>
<dbReference type="Pfam" id="PF00582">
    <property type="entry name" value="Usp"/>
    <property type="match status" value="1"/>
</dbReference>
<feature type="transmembrane region" description="Helical" evidence="24">
    <location>
        <begin position="380"/>
        <end position="402"/>
    </location>
</feature>
<keyword evidence="12" id="KW-0067">ATP-binding</keyword>
<evidence type="ECO:0000256" key="22">
    <source>
        <dbReference type="PROSITE-ProRule" id="PRU01091"/>
    </source>
</evidence>
<dbReference type="InterPro" id="IPR052023">
    <property type="entry name" value="Histidine_kinase_KdpD"/>
</dbReference>
<evidence type="ECO:0000256" key="24">
    <source>
        <dbReference type="SAM" id="Phobius"/>
    </source>
</evidence>
<dbReference type="GO" id="GO:0000155">
    <property type="term" value="F:phosphorelay sensor kinase activity"/>
    <property type="evidence" value="ECO:0007669"/>
    <property type="project" value="InterPro"/>
</dbReference>
<dbReference type="GO" id="GO:0042802">
    <property type="term" value="F:identical protein binding"/>
    <property type="evidence" value="ECO:0007669"/>
    <property type="project" value="UniProtKB-ARBA"/>
</dbReference>
<evidence type="ECO:0000256" key="14">
    <source>
        <dbReference type="ARBA" id="ARBA00023012"/>
    </source>
</evidence>
<proteinExistence type="predicted"/>
<keyword evidence="16 22" id="KW-0238">DNA-binding</keyword>
<dbReference type="GO" id="GO:0000987">
    <property type="term" value="F:cis-regulatory region sequence-specific DNA binding"/>
    <property type="evidence" value="ECO:0007669"/>
    <property type="project" value="UniProtKB-ARBA"/>
</dbReference>
<dbReference type="SUPFAM" id="SSF52172">
    <property type="entry name" value="CheY-like"/>
    <property type="match status" value="1"/>
</dbReference>
<evidence type="ECO:0000313" key="29">
    <source>
        <dbReference type="Proteomes" id="UP000184286"/>
    </source>
</evidence>